<name>A0ABU9XIN8_9BACI</name>
<comment type="similarity">
    <text evidence="1 4">Belongs to the glycerate kinase type-1 family.</text>
</comment>
<keyword evidence="3 4" id="KW-0418">Kinase</keyword>
<dbReference type="InterPro" id="IPR004381">
    <property type="entry name" value="Glycerate_kinase"/>
</dbReference>
<dbReference type="SUPFAM" id="SSF110738">
    <property type="entry name" value="Glycerate kinase I"/>
    <property type="match status" value="1"/>
</dbReference>
<dbReference type="Pfam" id="PF02595">
    <property type="entry name" value="Gly_kinase"/>
    <property type="match status" value="1"/>
</dbReference>
<comment type="caution">
    <text evidence="5">The sequence shown here is derived from an EMBL/GenBank/DDBJ whole genome shotgun (WGS) entry which is preliminary data.</text>
</comment>
<keyword evidence="2 4" id="KW-0808">Transferase</keyword>
<dbReference type="Proteomes" id="UP001444625">
    <property type="component" value="Unassembled WGS sequence"/>
</dbReference>
<sequence length="376" mass="39886">MKIVVAPDSYKGSLSSIQVADIMCKAIAELTPEANVISMPMADGGESALDAMLIATQGKRINLTCTGPLGSSIKSEYAIVDGHTAIIECASIAGLPQVPVELRNPDHTTSFGIGEVMKDALDKNCKEIVVGLGGSAVNDGGLGMLQALGVQMLDQNGKKVGHFGRDIHNIVALDFSNLDFRLDHIKLSVACDVNNPLCGEKGATYVYGPQKGATSSQLELYDHSLQQYGELVERSVHKNIMEHPGAGAAGGLGFALLSIGAELVSGAELLANAVNMEEAMKEADLVFTGEGQSDEQTLYGKAPGFVAALARKQHIPTVLISGSLSGNLEVLRNRFSGCFSIVNKPLSLEECIESAEELLFEQMKQIMQLINDIKVK</sequence>
<evidence type="ECO:0000313" key="5">
    <source>
        <dbReference type="EMBL" id="MEN2767536.1"/>
    </source>
</evidence>
<dbReference type="PANTHER" id="PTHR21599:SF0">
    <property type="entry name" value="GLYCERATE KINASE"/>
    <property type="match status" value="1"/>
</dbReference>
<proteinExistence type="inferred from homology"/>
<gene>
    <name evidence="5" type="ORF">ABC228_10080</name>
</gene>
<dbReference type="InterPro" id="IPR036129">
    <property type="entry name" value="Glycerate_kinase_sf"/>
</dbReference>
<evidence type="ECO:0000256" key="2">
    <source>
        <dbReference type="ARBA" id="ARBA00022679"/>
    </source>
</evidence>
<dbReference type="NCBIfam" id="TIGR00045">
    <property type="entry name" value="glycerate kinase"/>
    <property type="match status" value="1"/>
</dbReference>
<dbReference type="InterPro" id="IPR018197">
    <property type="entry name" value="Glycerate_kinase_RE-like"/>
</dbReference>
<evidence type="ECO:0000256" key="3">
    <source>
        <dbReference type="ARBA" id="ARBA00022777"/>
    </source>
</evidence>
<evidence type="ECO:0000256" key="4">
    <source>
        <dbReference type="PIRNR" id="PIRNR006078"/>
    </source>
</evidence>
<accession>A0ABU9XIN8</accession>
<organism evidence="5 6">
    <name type="scientific">Ornithinibacillus xuwenensis</name>
    <dbReference type="NCBI Taxonomy" id="3144668"/>
    <lineage>
        <taxon>Bacteria</taxon>
        <taxon>Bacillati</taxon>
        <taxon>Bacillota</taxon>
        <taxon>Bacilli</taxon>
        <taxon>Bacillales</taxon>
        <taxon>Bacillaceae</taxon>
        <taxon>Ornithinibacillus</taxon>
    </lineage>
</organism>
<dbReference type="RefSeq" id="WP_345825010.1">
    <property type="nucleotide sequence ID" value="NZ_JBDIML010000003.1"/>
</dbReference>
<dbReference type="PIRSF" id="PIRSF006078">
    <property type="entry name" value="GlxK"/>
    <property type="match status" value="1"/>
</dbReference>
<dbReference type="GO" id="GO:0008887">
    <property type="term" value="F:glycerate kinase activity"/>
    <property type="evidence" value="ECO:0007669"/>
    <property type="project" value="UniProtKB-EC"/>
</dbReference>
<dbReference type="EMBL" id="JBDIML010000003">
    <property type="protein sequence ID" value="MEN2767536.1"/>
    <property type="molecule type" value="Genomic_DNA"/>
</dbReference>
<dbReference type="InterPro" id="IPR018193">
    <property type="entry name" value="Glyc_kinase_flavodox-like_fold"/>
</dbReference>
<evidence type="ECO:0000256" key="1">
    <source>
        <dbReference type="ARBA" id="ARBA00006284"/>
    </source>
</evidence>
<evidence type="ECO:0000313" key="6">
    <source>
        <dbReference type="Proteomes" id="UP001444625"/>
    </source>
</evidence>
<dbReference type="Gene3D" id="3.40.50.10350">
    <property type="entry name" value="Glycerate kinase, domain 1"/>
    <property type="match status" value="1"/>
</dbReference>
<dbReference type="PANTHER" id="PTHR21599">
    <property type="entry name" value="GLYCERATE KINASE"/>
    <property type="match status" value="1"/>
</dbReference>
<reference evidence="5 6" key="1">
    <citation type="submission" date="2024-05" db="EMBL/GenBank/DDBJ databases">
        <authorList>
            <person name="Haq I."/>
            <person name="Ullah Z."/>
            <person name="Ahmad R."/>
            <person name="Li M."/>
            <person name="Tong Y."/>
        </authorList>
    </citation>
    <scope>NUCLEOTIDE SEQUENCE [LARGE SCALE GENOMIC DNA]</scope>
    <source>
        <strain evidence="5 6">16A2E</strain>
    </source>
</reference>
<dbReference type="EC" id="2.7.1.31" evidence="5"/>
<protein>
    <submittedName>
        <fullName evidence="5">Glycerate kinase</fullName>
        <ecNumber evidence="5">2.7.1.31</ecNumber>
    </submittedName>
</protein>
<keyword evidence="6" id="KW-1185">Reference proteome</keyword>
<dbReference type="Gene3D" id="3.90.1510.10">
    <property type="entry name" value="Glycerate kinase, domain 2"/>
    <property type="match status" value="1"/>
</dbReference>